<dbReference type="Gene3D" id="3.30.70.270">
    <property type="match status" value="1"/>
</dbReference>
<dbReference type="PANTHER" id="PTHR45138">
    <property type="entry name" value="REGULATORY COMPONENTS OF SENSORY TRANSDUCTION SYSTEM"/>
    <property type="match status" value="1"/>
</dbReference>
<organism evidence="3 4">
    <name type="scientific">Mycolicibacterium mageritense</name>
    <name type="common">Mycobacterium mageritense</name>
    <dbReference type="NCBI Taxonomy" id="53462"/>
    <lineage>
        <taxon>Bacteria</taxon>
        <taxon>Bacillati</taxon>
        <taxon>Actinomycetota</taxon>
        <taxon>Actinomycetes</taxon>
        <taxon>Mycobacteriales</taxon>
        <taxon>Mycobacteriaceae</taxon>
        <taxon>Mycolicibacterium</taxon>
    </lineage>
</organism>
<dbReference type="EMBL" id="AP027452">
    <property type="protein sequence ID" value="BDY32249.1"/>
    <property type="molecule type" value="Genomic_DNA"/>
</dbReference>
<feature type="transmembrane region" description="Helical" evidence="1">
    <location>
        <begin position="64"/>
        <end position="84"/>
    </location>
</feature>
<dbReference type="InterPro" id="IPR043128">
    <property type="entry name" value="Rev_trsase/Diguanyl_cyclase"/>
</dbReference>
<reference evidence="3" key="1">
    <citation type="submission" date="2023-03" db="EMBL/GenBank/DDBJ databases">
        <title>Draft genome sequence of a Mycolicibacterium mageritense strain H4_3_1 isolated from a hybrid biological-inorganic system reactor.</title>
        <authorList>
            <person name="Feng X."/>
            <person name="Kazama D."/>
            <person name="Sato K."/>
            <person name="Kobayashi H."/>
        </authorList>
    </citation>
    <scope>NUCLEOTIDE SEQUENCE</scope>
    <source>
        <strain evidence="3">H4_3_1</strain>
    </source>
</reference>
<dbReference type="SUPFAM" id="SSF55073">
    <property type="entry name" value="Nucleotide cyclase"/>
    <property type="match status" value="1"/>
</dbReference>
<accession>A0AAI8U077</accession>
<evidence type="ECO:0000313" key="4">
    <source>
        <dbReference type="Proteomes" id="UP001241092"/>
    </source>
</evidence>
<feature type="domain" description="GGDEF" evidence="2">
    <location>
        <begin position="233"/>
        <end position="359"/>
    </location>
</feature>
<dbReference type="InterPro" id="IPR050469">
    <property type="entry name" value="Diguanylate_Cyclase"/>
</dbReference>
<dbReference type="InterPro" id="IPR000160">
    <property type="entry name" value="GGDEF_dom"/>
</dbReference>
<dbReference type="InterPro" id="IPR029787">
    <property type="entry name" value="Nucleotide_cyclase"/>
</dbReference>
<feature type="transmembrane region" description="Helical" evidence="1">
    <location>
        <begin position="38"/>
        <end position="58"/>
    </location>
</feature>
<dbReference type="NCBIfam" id="TIGR00254">
    <property type="entry name" value="GGDEF"/>
    <property type="match status" value="1"/>
</dbReference>
<feature type="transmembrane region" description="Helical" evidence="1">
    <location>
        <begin position="168"/>
        <end position="190"/>
    </location>
</feature>
<feature type="transmembrane region" description="Helical" evidence="1">
    <location>
        <begin position="143"/>
        <end position="162"/>
    </location>
</feature>
<dbReference type="SMART" id="SM00267">
    <property type="entry name" value="GGDEF"/>
    <property type="match status" value="1"/>
</dbReference>
<keyword evidence="1" id="KW-0812">Transmembrane</keyword>
<dbReference type="PANTHER" id="PTHR45138:SF9">
    <property type="entry name" value="DIGUANYLATE CYCLASE DGCM-RELATED"/>
    <property type="match status" value="1"/>
</dbReference>
<dbReference type="PROSITE" id="PS50887">
    <property type="entry name" value="GGDEF"/>
    <property type="match status" value="1"/>
</dbReference>
<proteinExistence type="predicted"/>
<name>A0AAI8U077_MYCME</name>
<evidence type="ECO:0000313" key="3">
    <source>
        <dbReference type="EMBL" id="BDY32249.1"/>
    </source>
</evidence>
<dbReference type="Proteomes" id="UP001241092">
    <property type="component" value="Chromosome"/>
</dbReference>
<keyword evidence="1" id="KW-1133">Transmembrane helix</keyword>
<keyword evidence="1" id="KW-0472">Membrane</keyword>
<gene>
    <name evidence="3" type="ORF">hbim_06212</name>
</gene>
<dbReference type="FunFam" id="3.30.70.270:FF:000001">
    <property type="entry name" value="Diguanylate cyclase domain protein"/>
    <property type="match status" value="1"/>
</dbReference>
<dbReference type="GO" id="GO:0052621">
    <property type="term" value="F:diguanylate cyclase activity"/>
    <property type="evidence" value="ECO:0007669"/>
    <property type="project" value="TreeGrafter"/>
</dbReference>
<dbReference type="Pfam" id="PF00990">
    <property type="entry name" value="GGDEF"/>
    <property type="match status" value="1"/>
</dbReference>
<dbReference type="RefSeq" id="WP_276821848.1">
    <property type="nucleotide sequence ID" value="NZ_AP027452.1"/>
</dbReference>
<evidence type="ECO:0000256" key="1">
    <source>
        <dbReference type="SAM" id="Phobius"/>
    </source>
</evidence>
<sequence>MRDSSFVTTVQQWWRDPGDYVWLVDYLDVRGLLHVLKAAVSVFGAVMAILAVLMQVAPTAYHGTVGRVLSGLLAVVGVVWALLWWRRPWPHRRESVALITAGDISIGLACLLHADALVSIAGTPLFAVVGAYVAFFHNAKVHACHVSWVTAVIAAVAIQLALQDWPNGLALAASKAVIALMVSVGILPVLQFGFWTLRHNWADALTDPLTSLINRRGLEYATRPLTTPLVGDSRLCAILIDLDRFKAINDTYGHSVGDEVLVRTATRIRTAVRREAVVARLGGEEFLVLDRAGAHAVLVAERIRTTIAASAEPTVTASIGVAIAADTTVVSDLNDLIKAADQAMYVAKQQGGNAVHVAG</sequence>
<evidence type="ECO:0000259" key="2">
    <source>
        <dbReference type="PROSITE" id="PS50887"/>
    </source>
</evidence>
<feature type="transmembrane region" description="Helical" evidence="1">
    <location>
        <begin position="120"/>
        <end position="136"/>
    </location>
</feature>
<protein>
    <recommendedName>
        <fullName evidence="2">GGDEF domain-containing protein</fullName>
    </recommendedName>
</protein>
<dbReference type="CDD" id="cd01949">
    <property type="entry name" value="GGDEF"/>
    <property type="match status" value="1"/>
</dbReference>
<dbReference type="AlphaFoldDB" id="A0AAI8U077"/>